<dbReference type="GO" id="GO:0005886">
    <property type="term" value="C:plasma membrane"/>
    <property type="evidence" value="ECO:0007669"/>
    <property type="project" value="TreeGrafter"/>
</dbReference>
<keyword evidence="8" id="KW-1185">Reference proteome</keyword>
<dbReference type="GO" id="GO:0071555">
    <property type="term" value="P:cell wall organization"/>
    <property type="evidence" value="ECO:0007669"/>
    <property type="project" value="TreeGrafter"/>
</dbReference>
<dbReference type="GO" id="GO:0016780">
    <property type="term" value="F:phosphotransferase activity, for other substituted phosphate groups"/>
    <property type="evidence" value="ECO:0007669"/>
    <property type="project" value="InterPro"/>
</dbReference>
<evidence type="ECO:0008006" key="9">
    <source>
        <dbReference type="Google" id="ProtNLM"/>
    </source>
</evidence>
<dbReference type="PANTHER" id="PTHR22926">
    <property type="entry name" value="PHOSPHO-N-ACETYLMURAMOYL-PENTAPEPTIDE-TRANSFERASE"/>
    <property type="match status" value="1"/>
</dbReference>
<dbReference type="PROSITE" id="PS01348">
    <property type="entry name" value="MRAY_2"/>
    <property type="match status" value="1"/>
</dbReference>
<keyword evidence="2" id="KW-0808">Transferase</keyword>
<organism evidence="7 8">
    <name type="scientific">Rubroshorea leprosula</name>
    <dbReference type="NCBI Taxonomy" id="152421"/>
    <lineage>
        <taxon>Eukaryota</taxon>
        <taxon>Viridiplantae</taxon>
        <taxon>Streptophyta</taxon>
        <taxon>Embryophyta</taxon>
        <taxon>Tracheophyta</taxon>
        <taxon>Spermatophyta</taxon>
        <taxon>Magnoliopsida</taxon>
        <taxon>eudicotyledons</taxon>
        <taxon>Gunneridae</taxon>
        <taxon>Pentapetalae</taxon>
        <taxon>rosids</taxon>
        <taxon>malvids</taxon>
        <taxon>Malvales</taxon>
        <taxon>Dipterocarpaceae</taxon>
        <taxon>Rubroshorea</taxon>
    </lineage>
</organism>
<feature type="transmembrane region" description="Helical" evidence="6">
    <location>
        <begin position="74"/>
        <end position="97"/>
    </location>
</feature>
<keyword evidence="3 6" id="KW-0812">Transmembrane</keyword>
<dbReference type="PANTHER" id="PTHR22926:SF5">
    <property type="entry name" value="PHOSPHO-N-ACETYLMURAMOYL-PENTAPEPTIDE-TRANSFERASE HOMOLOG"/>
    <property type="match status" value="1"/>
</dbReference>
<evidence type="ECO:0000256" key="4">
    <source>
        <dbReference type="ARBA" id="ARBA00022989"/>
    </source>
</evidence>
<accession>A0AAV5LHY1</accession>
<evidence type="ECO:0000256" key="5">
    <source>
        <dbReference type="ARBA" id="ARBA00023136"/>
    </source>
</evidence>
<evidence type="ECO:0000256" key="1">
    <source>
        <dbReference type="ARBA" id="ARBA00004141"/>
    </source>
</evidence>
<keyword evidence="5 6" id="KW-0472">Membrane</keyword>
<dbReference type="Pfam" id="PF00953">
    <property type="entry name" value="Glycos_transf_4"/>
    <property type="match status" value="1"/>
</dbReference>
<name>A0AAV5LHY1_9ROSI</name>
<proteinExistence type="predicted"/>
<dbReference type="EMBL" id="BPVZ01000119">
    <property type="protein sequence ID" value="GKV36983.1"/>
    <property type="molecule type" value="Genomic_DNA"/>
</dbReference>
<evidence type="ECO:0000313" key="8">
    <source>
        <dbReference type="Proteomes" id="UP001054252"/>
    </source>
</evidence>
<sequence length="165" mass="17015">MGNGVNLTDGLDGLAGGTAALAFIGMSIAVLAIYPELAIFGAAMAGACVGFLLHNQYKASVFMGNTGSLALGGALAAMAGLTGMFFPLFIASGVFVVEASSVVMQVLYFKITKHLLGNGRHLFKMMPFHRHLELSGVKEPVIVAGAYLISSVLALFAGYVGLISV</sequence>
<dbReference type="AlphaFoldDB" id="A0AAV5LHY1"/>
<evidence type="ECO:0000256" key="3">
    <source>
        <dbReference type="ARBA" id="ARBA00022692"/>
    </source>
</evidence>
<evidence type="ECO:0000256" key="2">
    <source>
        <dbReference type="ARBA" id="ARBA00022679"/>
    </source>
</evidence>
<dbReference type="InterPro" id="IPR000715">
    <property type="entry name" value="Glycosyl_transferase_4"/>
</dbReference>
<comment type="subcellular location">
    <subcellularLocation>
        <location evidence="1">Membrane</location>
        <topology evidence="1">Multi-pass membrane protein</topology>
    </subcellularLocation>
</comment>
<keyword evidence="4 6" id="KW-1133">Transmembrane helix</keyword>
<protein>
    <recommendedName>
        <fullName evidence="9">Phospho-N-acetylmuramoyl-pentapeptide-transferase</fullName>
    </recommendedName>
</protein>
<evidence type="ECO:0000256" key="6">
    <source>
        <dbReference type="SAM" id="Phobius"/>
    </source>
</evidence>
<dbReference type="Proteomes" id="UP001054252">
    <property type="component" value="Unassembled WGS sequence"/>
</dbReference>
<evidence type="ECO:0000313" key="7">
    <source>
        <dbReference type="EMBL" id="GKV36983.1"/>
    </source>
</evidence>
<reference evidence="7 8" key="1">
    <citation type="journal article" date="2021" name="Commun. Biol.">
        <title>The genome of Shorea leprosula (Dipterocarpaceae) highlights the ecological relevance of drought in aseasonal tropical rainforests.</title>
        <authorList>
            <person name="Ng K.K.S."/>
            <person name="Kobayashi M.J."/>
            <person name="Fawcett J.A."/>
            <person name="Hatakeyama M."/>
            <person name="Paape T."/>
            <person name="Ng C.H."/>
            <person name="Ang C.C."/>
            <person name="Tnah L.H."/>
            <person name="Lee C.T."/>
            <person name="Nishiyama T."/>
            <person name="Sese J."/>
            <person name="O'Brien M.J."/>
            <person name="Copetti D."/>
            <person name="Mohd Noor M.I."/>
            <person name="Ong R.C."/>
            <person name="Putra M."/>
            <person name="Sireger I.Z."/>
            <person name="Indrioko S."/>
            <person name="Kosugi Y."/>
            <person name="Izuno A."/>
            <person name="Isagi Y."/>
            <person name="Lee S.L."/>
            <person name="Shimizu K.K."/>
        </authorList>
    </citation>
    <scope>NUCLEOTIDE SEQUENCE [LARGE SCALE GENOMIC DNA]</scope>
    <source>
        <strain evidence="7">214</strain>
    </source>
</reference>
<gene>
    <name evidence="7" type="ORF">SLEP1_g45060</name>
</gene>
<feature type="transmembrane region" description="Helical" evidence="6">
    <location>
        <begin position="141"/>
        <end position="162"/>
    </location>
</feature>
<comment type="caution">
    <text evidence="7">The sequence shown here is derived from an EMBL/GenBank/DDBJ whole genome shotgun (WGS) entry which is preliminary data.</text>
</comment>
<feature type="transmembrane region" description="Helical" evidence="6">
    <location>
        <begin position="20"/>
        <end position="53"/>
    </location>
</feature>
<dbReference type="GO" id="GO:0044038">
    <property type="term" value="P:cell wall macromolecule biosynthetic process"/>
    <property type="evidence" value="ECO:0007669"/>
    <property type="project" value="TreeGrafter"/>
</dbReference>
<dbReference type="InterPro" id="IPR018480">
    <property type="entry name" value="PNAcMuramoyl-5peptid_Trfase_CS"/>
</dbReference>